<comment type="caution">
    <text evidence="4">The sequence shown here is derived from an EMBL/GenBank/DDBJ whole genome shotgun (WGS) entry which is preliminary data.</text>
</comment>
<organism evidence="4 5">
    <name type="scientific">Planococcus notacanthi</name>
    <dbReference type="NCBI Taxonomy" id="3035188"/>
    <lineage>
        <taxon>Bacteria</taxon>
        <taxon>Bacillati</taxon>
        <taxon>Bacillota</taxon>
        <taxon>Bacilli</taxon>
        <taxon>Bacillales</taxon>
        <taxon>Caryophanaceae</taxon>
        <taxon>Planococcus</taxon>
    </lineage>
</organism>
<evidence type="ECO:0000313" key="4">
    <source>
        <dbReference type="EMBL" id="MDN3429192.1"/>
    </source>
</evidence>
<name>A0ABT7ZQS4_9BACL</name>
<dbReference type="Gene3D" id="1.10.10.10">
    <property type="entry name" value="Winged helix-like DNA-binding domain superfamily/Winged helix DNA-binding domain"/>
    <property type="match status" value="2"/>
</dbReference>
<evidence type="ECO:0000313" key="5">
    <source>
        <dbReference type="Proteomes" id="UP001225873"/>
    </source>
</evidence>
<reference evidence="4 5" key="1">
    <citation type="submission" date="2023-03" db="EMBL/GenBank/DDBJ databases">
        <authorList>
            <person name="Uniacke-Lowe S."/>
            <person name="Ross P."/>
            <person name="Hill C."/>
        </authorList>
    </citation>
    <scope>NUCLEOTIDE SEQUENCE [LARGE SCALE GENOMIC DNA]</scope>
    <source>
        <strain evidence="4 5">APC 4016</strain>
    </source>
</reference>
<dbReference type="InterPro" id="IPR036390">
    <property type="entry name" value="WH_DNA-bd_sf"/>
</dbReference>
<dbReference type="InterPro" id="IPR036388">
    <property type="entry name" value="WH-like_DNA-bd_sf"/>
</dbReference>
<evidence type="ECO:0000256" key="2">
    <source>
        <dbReference type="SAM" id="MobiDB-lite"/>
    </source>
</evidence>
<accession>A0ABT7ZQS4</accession>
<protein>
    <submittedName>
        <fullName evidence="4">Replication initiation protein</fullName>
    </submittedName>
</protein>
<evidence type="ECO:0000256" key="1">
    <source>
        <dbReference type="ARBA" id="ARBA00038283"/>
    </source>
</evidence>
<dbReference type="InterPro" id="IPR000525">
    <property type="entry name" value="Initiator_Rep_WH1"/>
</dbReference>
<gene>
    <name evidence="4" type="ORF">QMA01_18000</name>
</gene>
<comment type="similarity">
    <text evidence="1">Belongs to the initiator RepB protein family.</text>
</comment>
<feature type="domain" description="Initiator Rep protein WH1" evidence="3">
    <location>
        <begin position="7"/>
        <end position="151"/>
    </location>
</feature>
<sequence>MQENYLVTQGNNLIEARQKKPLTAREQKIILTMVSMIEPTDEDFKDYVISVKEFHEMLGLEGREHYTQLKKIVEDLMSKVVEIPSENGGWVMTHWVSRAEYIDGSGMIQLRFAPDLKPYLLQLKNAFTSYKLSNILSLKSSYAIRLYELMKKWQHLGEWTCSIKNLREKLGVETGKYPRYANFNARVLKSAVTELNKKTDLNIELKEIKKGRSVEKIKFSIKHSPEKEIQLPNLEKKAKSVGNFDKTDKLRVRLNELATGYQFDTAFFAQLHQGASLIWKDDAKQELEWLIRYVNEEKTVKNPLGFIKSKITSAWEIHEAGGQITFADLQPMKERHIGRQEKLPEWFTSKDEPQEAAEPNPKLTKEKDQLLKKLAEKKERLSKKDTPTS</sequence>
<dbReference type="Pfam" id="PF21205">
    <property type="entry name" value="Rep3_C"/>
    <property type="match status" value="1"/>
</dbReference>
<dbReference type="Pfam" id="PF01051">
    <property type="entry name" value="Rep3_N"/>
    <property type="match status" value="1"/>
</dbReference>
<dbReference type="Proteomes" id="UP001225873">
    <property type="component" value="Unassembled WGS sequence"/>
</dbReference>
<proteinExistence type="inferred from homology"/>
<evidence type="ECO:0000259" key="3">
    <source>
        <dbReference type="Pfam" id="PF01051"/>
    </source>
</evidence>
<feature type="compositionally biased region" description="Basic and acidic residues" evidence="2">
    <location>
        <begin position="343"/>
        <end position="353"/>
    </location>
</feature>
<feature type="region of interest" description="Disordered" evidence="2">
    <location>
        <begin position="343"/>
        <end position="368"/>
    </location>
</feature>
<dbReference type="SUPFAM" id="SSF46785">
    <property type="entry name" value="Winged helix' DNA-binding domain"/>
    <property type="match status" value="2"/>
</dbReference>
<dbReference type="RefSeq" id="WP_290215609.1">
    <property type="nucleotide sequence ID" value="NZ_JASDCQ010000014.1"/>
</dbReference>
<dbReference type="EMBL" id="JASDCQ010000014">
    <property type="protein sequence ID" value="MDN3429192.1"/>
    <property type="molecule type" value="Genomic_DNA"/>
</dbReference>
<keyword evidence="5" id="KW-1185">Reference proteome</keyword>